<name>A0A1S2N153_9MICC</name>
<evidence type="ECO:0000256" key="1">
    <source>
        <dbReference type="ARBA" id="ARBA00022475"/>
    </source>
</evidence>
<dbReference type="RefSeq" id="WP_075514342.1">
    <property type="nucleotide sequence ID" value="NZ_MODZ01000003.1"/>
</dbReference>
<feature type="transmembrane region" description="Helical" evidence="5">
    <location>
        <begin position="326"/>
        <end position="346"/>
    </location>
</feature>
<comment type="subcellular location">
    <subcellularLocation>
        <location evidence="5">Cell membrane</location>
        <topology evidence="5">Multi-pass membrane protein</topology>
    </subcellularLocation>
</comment>
<feature type="transmembrane region" description="Helical" evidence="5">
    <location>
        <begin position="72"/>
        <end position="93"/>
    </location>
</feature>
<feature type="region of interest" description="Disordered" evidence="6">
    <location>
        <begin position="928"/>
        <end position="1030"/>
    </location>
</feature>
<feature type="transmembrane region" description="Helical" evidence="5">
    <location>
        <begin position="246"/>
        <end position="271"/>
    </location>
</feature>
<evidence type="ECO:0000313" key="7">
    <source>
        <dbReference type="EMBL" id="OIJ36427.1"/>
    </source>
</evidence>
<dbReference type="OrthoDB" id="9763654at2"/>
<keyword evidence="2 5" id="KW-0812">Transmembrane</keyword>
<feature type="compositionally biased region" description="Basic and acidic residues" evidence="6">
    <location>
        <begin position="112"/>
        <end position="126"/>
    </location>
</feature>
<feature type="region of interest" description="Disordered" evidence="6">
    <location>
        <begin position="641"/>
        <end position="660"/>
    </location>
</feature>
<dbReference type="Proteomes" id="UP000179540">
    <property type="component" value="Unassembled WGS sequence"/>
</dbReference>
<feature type="compositionally biased region" description="Low complexity" evidence="6">
    <location>
        <begin position="1014"/>
        <end position="1030"/>
    </location>
</feature>
<evidence type="ECO:0000256" key="5">
    <source>
        <dbReference type="HAMAP-Rule" id="MF_01600"/>
    </source>
</evidence>
<organism evidence="7 8">
    <name type="scientific">Rothia kristinae</name>
    <dbReference type="NCBI Taxonomy" id="37923"/>
    <lineage>
        <taxon>Bacteria</taxon>
        <taxon>Bacillati</taxon>
        <taxon>Actinomycetota</taxon>
        <taxon>Actinomycetes</taxon>
        <taxon>Micrococcales</taxon>
        <taxon>Micrococcaceae</taxon>
        <taxon>Rothia</taxon>
    </lineage>
</organism>
<dbReference type="InterPro" id="IPR005372">
    <property type="entry name" value="UPF0182"/>
</dbReference>
<evidence type="ECO:0000256" key="2">
    <source>
        <dbReference type="ARBA" id="ARBA00022692"/>
    </source>
</evidence>
<dbReference type="GO" id="GO:0005576">
    <property type="term" value="C:extracellular region"/>
    <property type="evidence" value="ECO:0007669"/>
    <property type="project" value="TreeGrafter"/>
</dbReference>
<keyword evidence="3 5" id="KW-1133">Transmembrane helix</keyword>
<protein>
    <recommendedName>
        <fullName evidence="5">UPF0182 protein BK826_03130</fullName>
    </recommendedName>
</protein>
<reference evidence="7 8" key="1">
    <citation type="submission" date="2016-10" db="EMBL/GenBank/DDBJ databases">
        <title>Draft genome sequence of strain LCT isolated from the Shenzhou X spacecraft of China.</title>
        <authorList>
            <person name="Huang B."/>
        </authorList>
    </citation>
    <scope>NUCLEOTIDE SEQUENCE [LARGE SCALE GENOMIC DNA]</scope>
    <source>
        <strain evidence="7 8">LCT-H5</strain>
    </source>
</reference>
<feature type="region of interest" description="Disordered" evidence="6">
    <location>
        <begin position="104"/>
        <end position="128"/>
    </location>
</feature>
<comment type="caution">
    <text evidence="7">The sequence shown here is derived from an EMBL/GenBank/DDBJ whole genome shotgun (WGS) entry which is preliminary data.</text>
</comment>
<feature type="transmembrane region" description="Helical" evidence="5">
    <location>
        <begin position="155"/>
        <end position="173"/>
    </location>
</feature>
<dbReference type="Pfam" id="PF03699">
    <property type="entry name" value="UPF0182"/>
    <property type="match status" value="1"/>
</dbReference>
<feature type="compositionally biased region" description="Basic and acidic residues" evidence="6">
    <location>
        <begin position="530"/>
        <end position="541"/>
    </location>
</feature>
<evidence type="ECO:0000256" key="4">
    <source>
        <dbReference type="ARBA" id="ARBA00023136"/>
    </source>
</evidence>
<feature type="compositionally biased region" description="Polar residues" evidence="6">
    <location>
        <begin position="645"/>
        <end position="659"/>
    </location>
</feature>
<keyword evidence="1 5" id="KW-1003">Cell membrane</keyword>
<proteinExistence type="inferred from homology"/>
<keyword evidence="4 5" id="KW-0472">Membrane</keyword>
<feature type="transmembrane region" description="Helical" evidence="5">
    <location>
        <begin position="31"/>
        <end position="52"/>
    </location>
</feature>
<evidence type="ECO:0000256" key="6">
    <source>
        <dbReference type="SAM" id="MobiDB-lite"/>
    </source>
</evidence>
<comment type="similarity">
    <text evidence="5">Belongs to the UPF0182 family.</text>
</comment>
<evidence type="ECO:0000313" key="8">
    <source>
        <dbReference type="Proteomes" id="UP000179540"/>
    </source>
</evidence>
<dbReference type="HAMAP" id="MF_01600">
    <property type="entry name" value="UPF0182"/>
    <property type="match status" value="1"/>
</dbReference>
<dbReference type="EMBL" id="MODZ01000003">
    <property type="protein sequence ID" value="OIJ36427.1"/>
    <property type="molecule type" value="Genomic_DNA"/>
</dbReference>
<feature type="compositionally biased region" description="Low complexity" evidence="6">
    <location>
        <begin position="952"/>
        <end position="970"/>
    </location>
</feature>
<dbReference type="PANTHER" id="PTHR39344:SF1">
    <property type="entry name" value="UPF0182 PROTEIN SLL1060"/>
    <property type="match status" value="1"/>
</dbReference>
<gene>
    <name evidence="7" type="ORF">BK826_03130</name>
</gene>
<feature type="transmembrane region" description="Helical" evidence="5">
    <location>
        <begin position="300"/>
        <end position="319"/>
    </location>
</feature>
<feature type="region of interest" description="Disordered" evidence="6">
    <location>
        <begin position="1"/>
        <end position="23"/>
    </location>
</feature>
<feature type="region of interest" description="Disordered" evidence="6">
    <location>
        <begin position="520"/>
        <end position="557"/>
    </location>
</feature>
<feature type="transmembrane region" description="Helical" evidence="5">
    <location>
        <begin position="208"/>
        <end position="234"/>
    </location>
</feature>
<dbReference type="GO" id="GO:0005886">
    <property type="term" value="C:plasma membrane"/>
    <property type="evidence" value="ECO:0007669"/>
    <property type="project" value="UniProtKB-SubCell"/>
</dbReference>
<sequence>MSQGPHQPDAGGSSRPDRAARGSASSRRRPLIITAVIVIALIIAFVAATQVYTEVLWYDQVGYLTVFLRENGIKVGVFLAAAVLMAFVVWLSMRLAWRHRPARPVSTGRSRAGREAAREQARREGAGQDPMADLRAAFEQNMARYQQALEPMRRVLLIAVPLVIGLFGAATFLTRWDTVVLFFAQEPSGRTDPQFGLDLSFFMFTLPFLRLVTGFVLTTLIFAGLAALVVHYLYGGISVGERGLRVSRAFTVQMGITAAAILLVVGANFWLGRYATLQNDSGAWTGAMYTDVNAVIPTKAILAIAAVLVAIMCIVGAVVGRWRLPMIGTAMLLVVSLVAGGLYPWIVQRFQVQPTEQSMENPYIQRNIDMTRDAYGLSDLESTNYDATVDSAKGALRNDSQSISNIRLLDPNVVSSAFAQLQQFRPYYQFGKTLSVDRYDIDGTTQDTVISARELNPGQNQDQGWYNQHVVYTHGYGVVAAYGNQVEADGKPKFMQSGINATGEISENYEPRIYFGQSSPEYSIVGGSEGDEHLELDRPQTTDDSDSNDAKTTFSGNGGPNVGNWFNRLAYSIKYQSSDLLLSDGVRPESQILYDRDPAERVRKVAPYLTVDGNPYPAIIDGKVQWIVDAYTTSSSYPYSAPTSLGSATQDSRTQNGQAQALPDEKVNYIRNSVKATVNAYDGSVQLYAWDEDDPVLKSWQKVFPNTVKSYKDMSAALMAHVRYPEDLFKVQRELLNRYHVTDANSFYAGDDVWKVPNDPTTDSDTELPPYYLSLQMPGEDKASFSLTSSFIPQQSDSSTRNVMYGYLAANGDAGTGKDGERSPDYGKLRLLELPRSSVVPGPGQAQNNFNSDTEVSSELNLLSQGGSRVVKGNLLTLPVGDGILYVQPVYVQSSGDSAYPTLRRVLVGFGEKVGYAPTLDEALNQVFGGDSGAQTTQDAGVDAQEADAEDSGNGQQQGSGSSTSGDLGSALEKASQAMKDADQARKDGDWAKYGEAQDRLQKALDEAMEAEGATASASPSPSASASADR</sequence>
<dbReference type="PANTHER" id="PTHR39344">
    <property type="entry name" value="UPF0182 PROTEIN SLL1060"/>
    <property type="match status" value="1"/>
</dbReference>
<accession>A0A1S2N153</accession>
<dbReference type="AlphaFoldDB" id="A0A1S2N153"/>
<evidence type="ECO:0000256" key="3">
    <source>
        <dbReference type="ARBA" id="ARBA00022989"/>
    </source>
</evidence>
<feature type="compositionally biased region" description="Basic and acidic residues" evidence="6">
    <location>
        <begin position="980"/>
        <end position="1006"/>
    </location>
</feature>